<evidence type="ECO:0000313" key="2">
    <source>
        <dbReference type="Proteomes" id="UP001549036"/>
    </source>
</evidence>
<dbReference type="EMBL" id="JBEPLM010000001">
    <property type="protein sequence ID" value="MET3590850.1"/>
    <property type="molecule type" value="Genomic_DNA"/>
</dbReference>
<evidence type="ECO:0000313" key="1">
    <source>
        <dbReference type="EMBL" id="MET3590850.1"/>
    </source>
</evidence>
<dbReference type="Proteomes" id="UP001549036">
    <property type="component" value="Unassembled WGS sequence"/>
</dbReference>
<reference evidence="1 2" key="1">
    <citation type="submission" date="2024-06" db="EMBL/GenBank/DDBJ databases">
        <title>Genomic Encyclopedia of Type Strains, Phase IV (KMG-IV): sequencing the most valuable type-strain genomes for metagenomic binning, comparative biology and taxonomic classification.</title>
        <authorList>
            <person name="Goeker M."/>
        </authorList>
    </citation>
    <scope>NUCLEOTIDE SEQUENCE [LARGE SCALE GENOMIC DNA]</scope>
    <source>
        <strain evidence="1 2">DSM 29846</strain>
    </source>
</reference>
<organism evidence="1 2">
    <name type="scientific">Mesorhizobium shonense</name>
    <dbReference type="NCBI Taxonomy" id="1209948"/>
    <lineage>
        <taxon>Bacteria</taxon>
        <taxon>Pseudomonadati</taxon>
        <taxon>Pseudomonadota</taxon>
        <taxon>Alphaproteobacteria</taxon>
        <taxon>Hyphomicrobiales</taxon>
        <taxon>Phyllobacteriaceae</taxon>
        <taxon>Mesorhizobium</taxon>
    </lineage>
</organism>
<comment type="caution">
    <text evidence="1">The sequence shown here is derived from an EMBL/GenBank/DDBJ whole genome shotgun (WGS) entry which is preliminary data.</text>
</comment>
<proteinExistence type="predicted"/>
<gene>
    <name evidence="1" type="ORF">ABID26_000229</name>
</gene>
<name>A0ABV2HJW0_9HYPH</name>
<evidence type="ECO:0008006" key="3">
    <source>
        <dbReference type="Google" id="ProtNLM"/>
    </source>
</evidence>
<protein>
    <recommendedName>
        <fullName evidence="3">RNA-binding protein</fullName>
    </recommendedName>
</protein>
<sequence length="73" mass="8502">MMAFTKHSGIFTPIELELLWRVFDQLCNERRLALKDGDQREQLACEVIEAFQNGFTAEAELWQSLSKRRSARA</sequence>
<accession>A0ABV2HJW0</accession>
<keyword evidence="2" id="KW-1185">Reference proteome</keyword>